<gene>
    <name evidence="1" type="ORF">rCG_20633</name>
</gene>
<evidence type="ECO:0000313" key="2">
    <source>
        <dbReference type="Proteomes" id="UP000234681"/>
    </source>
</evidence>
<name>A6JEM5_RAT</name>
<organism evidence="1 2">
    <name type="scientific">Rattus norvegicus</name>
    <name type="common">Rat</name>
    <dbReference type="NCBI Taxonomy" id="10116"/>
    <lineage>
        <taxon>Eukaryota</taxon>
        <taxon>Metazoa</taxon>
        <taxon>Chordata</taxon>
        <taxon>Craniata</taxon>
        <taxon>Vertebrata</taxon>
        <taxon>Euteleostomi</taxon>
        <taxon>Mammalia</taxon>
        <taxon>Eutheria</taxon>
        <taxon>Euarchontoglires</taxon>
        <taxon>Glires</taxon>
        <taxon>Rodentia</taxon>
        <taxon>Myomorpha</taxon>
        <taxon>Muroidea</taxon>
        <taxon>Muridae</taxon>
        <taxon>Murinae</taxon>
        <taxon>Rattus</taxon>
    </lineage>
</organism>
<sequence>MRLGTESSLWYFRKARPWKSAKKRGSVVEAPNVLRFKRIRKQRPQWPTWFA</sequence>
<reference evidence="2" key="1">
    <citation type="submission" date="2005-09" db="EMBL/GenBank/DDBJ databases">
        <authorList>
            <person name="Mural R.J."/>
            <person name="Li P.W."/>
            <person name="Adams M.D."/>
            <person name="Amanatides P.G."/>
            <person name="Baden-Tillson H."/>
            <person name="Barnstead M."/>
            <person name="Chin S.H."/>
            <person name="Dew I."/>
            <person name="Evans C.A."/>
            <person name="Ferriera S."/>
            <person name="Flanigan M."/>
            <person name="Fosler C."/>
            <person name="Glodek A."/>
            <person name="Gu Z."/>
            <person name="Holt R.A."/>
            <person name="Jennings D."/>
            <person name="Kraft C.L."/>
            <person name="Lu F."/>
            <person name="Nguyen T."/>
            <person name="Nusskern D.R."/>
            <person name="Pfannkoch C.M."/>
            <person name="Sitter C."/>
            <person name="Sutton G.G."/>
            <person name="Venter J.C."/>
            <person name="Wang Z."/>
            <person name="Woodage T."/>
            <person name="Zheng X.H."/>
            <person name="Zhong F."/>
        </authorList>
    </citation>
    <scope>NUCLEOTIDE SEQUENCE [LARGE SCALE GENOMIC DNA]</scope>
    <source>
        <strain>BN</strain>
        <strain evidence="2">Sprague-Dawley</strain>
    </source>
</reference>
<proteinExistence type="predicted"/>
<accession>A6JEM5</accession>
<protein>
    <submittedName>
        <fullName evidence="1">RCG20633</fullName>
    </submittedName>
</protein>
<evidence type="ECO:0000313" key="1">
    <source>
        <dbReference type="EMBL" id="EDL81769.1"/>
    </source>
</evidence>
<dbReference type="EMBL" id="CH473982">
    <property type="protein sequence ID" value="EDL81769.1"/>
    <property type="molecule type" value="Genomic_DNA"/>
</dbReference>
<dbReference type="AlphaFoldDB" id="A6JEM5"/>
<dbReference type="Proteomes" id="UP000234681">
    <property type="component" value="Chromosome 6"/>
</dbReference>